<evidence type="ECO:0000313" key="5">
    <source>
        <dbReference type="Proteomes" id="UP001215598"/>
    </source>
</evidence>
<dbReference type="AlphaFoldDB" id="A0AAD7K6A3"/>
<accession>A0AAD7K6A3</accession>
<organism evidence="4 5">
    <name type="scientific">Mycena metata</name>
    <dbReference type="NCBI Taxonomy" id="1033252"/>
    <lineage>
        <taxon>Eukaryota</taxon>
        <taxon>Fungi</taxon>
        <taxon>Dikarya</taxon>
        <taxon>Basidiomycota</taxon>
        <taxon>Agaricomycotina</taxon>
        <taxon>Agaricomycetes</taxon>
        <taxon>Agaricomycetidae</taxon>
        <taxon>Agaricales</taxon>
        <taxon>Marasmiineae</taxon>
        <taxon>Mycenaceae</taxon>
        <taxon>Mycena</taxon>
    </lineage>
</organism>
<evidence type="ECO:0000256" key="2">
    <source>
        <dbReference type="SAM" id="Phobius"/>
    </source>
</evidence>
<feature type="compositionally biased region" description="Polar residues" evidence="1">
    <location>
        <begin position="444"/>
        <end position="453"/>
    </location>
</feature>
<comment type="caution">
    <text evidence="4">The sequence shown here is derived from an EMBL/GenBank/DDBJ whole genome shotgun (WGS) entry which is preliminary data.</text>
</comment>
<keyword evidence="3" id="KW-0732">Signal</keyword>
<dbReference type="Proteomes" id="UP001215598">
    <property type="component" value="Unassembled WGS sequence"/>
</dbReference>
<protein>
    <submittedName>
        <fullName evidence="4">Uncharacterized protein</fullName>
    </submittedName>
</protein>
<feature type="signal peptide" evidence="3">
    <location>
        <begin position="1"/>
        <end position="27"/>
    </location>
</feature>
<dbReference type="EMBL" id="JARKIB010000006">
    <property type="protein sequence ID" value="KAJ7779063.1"/>
    <property type="molecule type" value="Genomic_DNA"/>
</dbReference>
<feature type="region of interest" description="Disordered" evidence="1">
    <location>
        <begin position="297"/>
        <end position="316"/>
    </location>
</feature>
<keyword evidence="5" id="KW-1185">Reference proteome</keyword>
<keyword evidence="2" id="KW-0472">Membrane</keyword>
<proteinExistence type="predicted"/>
<evidence type="ECO:0000256" key="1">
    <source>
        <dbReference type="SAM" id="MobiDB-lite"/>
    </source>
</evidence>
<keyword evidence="2" id="KW-0812">Transmembrane</keyword>
<evidence type="ECO:0000256" key="3">
    <source>
        <dbReference type="SAM" id="SignalP"/>
    </source>
</evidence>
<evidence type="ECO:0000313" key="4">
    <source>
        <dbReference type="EMBL" id="KAJ7779063.1"/>
    </source>
</evidence>
<feature type="region of interest" description="Disordered" evidence="1">
    <location>
        <begin position="418"/>
        <end position="457"/>
    </location>
</feature>
<gene>
    <name evidence="4" type="ORF">B0H16DRAFT_1838273</name>
</gene>
<keyword evidence="2" id="KW-1133">Transmembrane helix</keyword>
<feature type="transmembrane region" description="Helical" evidence="2">
    <location>
        <begin position="265"/>
        <end position="289"/>
    </location>
</feature>
<feature type="compositionally biased region" description="Basic and acidic residues" evidence="1">
    <location>
        <begin position="428"/>
        <end position="443"/>
    </location>
</feature>
<reference evidence="4" key="1">
    <citation type="submission" date="2023-03" db="EMBL/GenBank/DDBJ databases">
        <title>Massive genome expansion in bonnet fungi (Mycena s.s.) driven by repeated elements and novel gene families across ecological guilds.</title>
        <authorList>
            <consortium name="Lawrence Berkeley National Laboratory"/>
            <person name="Harder C.B."/>
            <person name="Miyauchi S."/>
            <person name="Viragh M."/>
            <person name="Kuo A."/>
            <person name="Thoen E."/>
            <person name="Andreopoulos B."/>
            <person name="Lu D."/>
            <person name="Skrede I."/>
            <person name="Drula E."/>
            <person name="Henrissat B."/>
            <person name="Morin E."/>
            <person name="Kohler A."/>
            <person name="Barry K."/>
            <person name="LaButti K."/>
            <person name="Morin E."/>
            <person name="Salamov A."/>
            <person name="Lipzen A."/>
            <person name="Mereny Z."/>
            <person name="Hegedus B."/>
            <person name="Baldrian P."/>
            <person name="Stursova M."/>
            <person name="Weitz H."/>
            <person name="Taylor A."/>
            <person name="Grigoriev I.V."/>
            <person name="Nagy L.G."/>
            <person name="Martin F."/>
            <person name="Kauserud H."/>
        </authorList>
    </citation>
    <scope>NUCLEOTIDE SEQUENCE</scope>
    <source>
        <strain evidence="4">CBHHK182m</strain>
    </source>
</reference>
<sequence length="485" mass="51069">MGPPHSFIRRLSVLTALSLLCAPFVNGAITNTTFDDTSSAFTFTGSWTPTSASNPCAGCSSKPDPSQTFNETWHDGNCQTTTGGSFTFTGSAVYIFGIDQTETQPDIAFTLGDVQSVHHYTGTERFVYNALFFSATELAGDQTHTVNWILNIDPTTDIAVQVQAALFDYAVVTSGTDVVVTSQDNARATSAALKVATSASLSQAPSSSSPSSTIGLTSASSSLSSILVPASQSDAPSPTATVTVAGAVITLAPQSTTSETHHSNVGLIVGLVLGALVCAALGLVLFFLCRRRKQRQRARADEERQAGGLPPAPPRMRRIRNYTLQPFVDDRPPDMPARSVMAGNVLATGPFAHASPEGRPAVSALDTSVFVAGSTCSPSTACTSSATVDVSAAPSADVPPPAFLDTHMQEAGYTNAHRVSRQLSRSTQSHDEKGAEHEADTDRGATTTFSDTETSARERYLERRLATLEAHVAGDLPPPYEHPEP</sequence>
<feature type="chain" id="PRO_5042184586" evidence="3">
    <location>
        <begin position="28"/>
        <end position="485"/>
    </location>
</feature>
<name>A0AAD7K6A3_9AGAR</name>